<dbReference type="Proteomes" id="UP000248924">
    <property type="component" value="Unassembled WGS sequence"/>
</dbReference>
<keyword evidence="2" id="KW-1185">Reference proteome</keyword>
<dbReference type="Pfam" id="PF01042">
    <property type="entry name" value="Ribonuc_L-PSP"/>
    <property type="match status" value="1"/>
</dbReference>
<dbReference type="InterPro" id="IPR035959">
    <property type="entry name" value="RutC-like_sf"/>
</dbReference>
<evidence type="ECO:0000313" key="1">
    <source>
        <dbReference type="EMBL" id="PZG19964.1"/>
    </source>
</evidence>
<proteinExistence type="predicted"/>
<dbReference type="PANTHER" id="PTHR11803:SF44">
    <property type="entry name" value="RUTC FAMILY PROTEIN YJGH"/>
    <property type="match status" value="1"/>
</dbReference>
<reference evidence="1 2" key="1">
    <citation type="submission" date="2018-01" db="EMBL/GenBank/DDBJ databases">
        <title>Draft genome sequence of Jishengella sp. NA12.</title>
        <authorList>
            <person name="Sahin N."/>
            <person name="Ay H."/>
            <person name="Saygin H."/>
        </authorList>
    </citation>
    <scope>NUCLEOTIDE SEQUENCE [LARGE SCALE GENOMIC DNA]</scope>
    <source>
        <strain evidence="1 2">NA12</strain>
    </source>
</reference>
<dbReference type="EMBL" id="POTY01000048">
    <property type="protein sequence ID" value="PZG19964.1"/>
    <property type="molecule type" value="Genomic_DNA"/>
</dbReference>
<gene>
    <name evidence="1" type="ORF">C1I95_10525</name>
</gene>
<dbReference type="GO" id="GO:0019239">
    <property type="term" value="F:deaminase activity"/>
    <property type="evidence" value="ECO:0007669"/>
    <property type="project" value="TreeGrafter"/>
</dbReference>
<dbReference type="CDD" id="cd00448">
    <property type="entry name" value="YjgF_YER057c_UK114_family"/>
    <property type="match status" value="1"/>
</dbReference>
<dbReference type="PANTHER" id="PTHR11803">
    <property type="entry name" value="2-IMINOBUTANOATE/2-IMINOPROPANOATE DEAMINASE RIDA"/>
    <property type="match status" value="1"/>
</dbReference>
<protein>
    <submittedName>
        <fullName evidence="1">RidA family protein</fullName>
    </submittedName>
</protein>
<dbReference type="OrthoDB" id="3212792at2"/>
<evidence type="ECO:0000313" key="2">
    <source>
        <dbReference type="Proteomes" id="UP000248924"/>
    </source>
</evidence>
<dbReference type="SUPFAM" id="SSF55298">
    <property type="entry name" value="YjgF-like"/>
    <property type="match status" value="1"/>
</dbReference>
<dbReference type="AlphaFoldDB" id="A0A2W2FYT4"/>
<name>A0A2W2FYT4_9ACTN</name>
<sequence length="130" mass="14305">MQTSQIQPLDPPILPDGGGTYTHGTLVSGARRTVFVSGQVPWAEQGVVPPDFDSQCRLTWRNLLAVLAEAGMGVRNLAKVTVYLSDRSHREANGRIRQEILGDHIPALTIVITDIYTEEWLLEIEAIAVD</sequence>
<comment type="caution">
    <text evidence="1">The sequence shown here is derived from an EMBL/GenBank/DDBJ whole genome shotgun (WGS) entry which is preliminary data.</text>
</comment>
<dbReference type="GO" id="GO:0005829">
    <property type="term" value="C:cytosol"/>
    <property type="evidence" value="ECO:0007669"/>
    <property type="project" value="TreeGrafter"/>
</dbReference>
<dbReference type="Gene3D" id="3.30.1330.40">
    <property type="entry name" value="RutC-like"/>
    <property type="match status" value="1"/>
</dbReference>
<dbReference type="InterPro" id="IPR006175">
    <property type="entry name" value="YjgF/YER057c/UK114"/>
</dbReference>
<organism evidence="1 2">
    <name type="scientific">Micromonospora craterilacus</name>
    <dbReference type="NCBI Taxonomy" id="1655439"/>
    <lineage>
        <taxon>Bacteria</taxon>
        <taxon>Bacillati</taxon>
        <taxon>Actinomycetota</taxon>
        <taxon>Actinomycetes</taxon>
        <taxon>Micromonosporales</taxon>
        <taxon>Micromonosporaceae</taxon>
        <taxon>Micromonospora</taxon>
    </lineage>
</organism>
<dbReference type="RefSeq" id="WP_111213614.1">
    <property type="nucleotide sequence ID" value="NZ_POTY01000048.1"/>
</dbReference>
<accession>A0A2W2FYT4</accession>